<organism evidence="2 3">
    <name type="scientific">Eumeta variegata</name>
    <name type="common">Bagworm moth</name>
    <name type="synonym">Eumeta japonica</name>
    <dbReference type="NCBI Taxonomy" id="151549"/>
    <lineage>
        <taxon>Eukaryota</taxon>
        <taxon>Metazoa</taxon>
        <taxon>Ecdysozoa</taxon>
        <taxon>Arthropoda</taxon>
        <taxon>Hexapoda</taxon>
        <taxon>Insecta</taxon>
        <taxon>Pterygota</taxon>
        <taxon>Neoptera</taxon>
        <taxon>Endopterygota</taxon>
        <taxon>Lepidoptera</taxon>
        <taxon>Glossata</taxon>
        <taxon>Ditrysia</taxon>
        <taxon>Tineoidea</taxon>
        <taxon>Psychidae</taxon>
        <taxon>Oiketicinae</taxon>
        <taxon>Eumeta</taxon>
    </lineage>
</organism>
<dbReference type="AlphaFoldDB" id="A0A4C1XSZ1"/>
<keyword evidence="3" id="KW-1185">Reference proteome</keyword>
<proteinExistence type="predicted"/>
<dbReference type="Proteomes" id="UP000299102">
    <property type="component" value="Unassembled WGS sequence"/>
</dbReference>
<evidence type="ECO:0000256" key="1">
    <source>
        <dbReference type="SAM" id="MobiDB-lite"/>
    </source>
</evidence>
<dbReference type="EMBL" id="BGZK01000963">
    <property type="protein sequence ID" value="GBP66608.1"/>
    <property type="molecule type" value="Genomic_DNA"/>
</dbReference>
<feature type="region of interest" description="Disordered" evidence="1">
    <location>
        <begin position="116"/>
        <end position="144"/>
    </location>
</feature>
<evidence type="ECO:0000313" key="3">
    <source>
        <dbReference type="Proteomes" id="UP000299102"/>
    </source>
</evidence>
<name>A0A4C1XSZ1_EUMVA</name>
<sequence>MFHKYFLNKHAIAAPAHRYVVALTCEIVYSDARDDVADACHGVWRVWNSGREVLSCQALFTSSSRNAINKLSIKKKNAVVTDVAVCPDTRFAVGSRRKVQRCEVHYESVARALNTSAGEEKEGSGVREGKGSEGREKKKKADRQAVTMKLSLTASLSRYRVVELKCHRPRRARLAAAAARTCRSADWQQLDVTRRALARHSSPFELKPY</sequence>
<accession>A0A4C1XSZ1</accession>
<comment type="caution">
    <text evidence="2">The sequence shown here is derived from an EMBL/GenBank/DDBJ whole genome shotgun (WGS) entry which is preliminary data.</text>
</comment>
<gene>
    <name evidence="2" type="ORF">EVAR_50433_1</name>
</gene>
<evidence type="ECO:0000313" key="2">
    <source>
        <dbReference type="EMBL" id="GBP66608.1"/>
    </source>
</evidence>
<reference evidence="2 3" key="1">
    <citation type="journal article" date="2019" name="Commun. Biol.">
        <title>The bagworm genome reveals a unique fibroin gene that provides high tensile strength.</title>
        <authorList>
            <person name="Kono N."/>
            <person name="Nakamura H."/>
            <person name="Ohtoshi R."/>
            <person name="Tomita M."/>
            <person name="Numata K."/>
            <person name="Arakawa K."/>
        </authorList>
    </citation>
    <scope>NUCLEOTIDE SEQUENCE [LARGE SCALE GENOMIC DNA]</scope>
</reference>
<feature type="compositionally biased region" description="Basic and acidic residues" evidence="1">
    <location>
        <begin position="118"/>
        <end position="136"/>
    </location>
</feature>
<protein>
    <submittedName>
        <fullName evidence="2">Uncharacterized protein</fullName>
    </submittedName>
</protein>